<evidence type="ECO:0000313" key="11">
    <source>
        <dbReference type="EMBL" id="GJQ08629.1"/>
    </source>
</evidence>
<dbReference type="AlphaFoldDB" id="A0A9C7PR10"/>
<evidence type="ECO:0000256" key="5">
    <source>
        <dbReference type="ARBA" id="ARBA00022694"/>
    </source>
</evidence>
<reference evidence="11" key="1">
    <citation type="journal article" date="2022" name="Proc. Natl. Acad. Sci. U.S.A.">
        <title>Life cycle and functional genomics of the unicellular red alga Galdieria for elucidating algal and plant evolution and industrial use.</title>
        <authorList>
            <person name="Hirooka S."/>
            <person name="Itabashi T."/>
            <person name="Ichinose T.M."/>
            <person name="Onuma R."/>
            <person name="Fujiwara T."/>
            <person name="Yamashita S."/>
            <person name="Jong L.W."/>
            <person name="Tomita R."/>
            <person name="Iwane A.H."/>
            <person name="Miyagishima S.Y."/>
        </authorList>
    </citation>
    <scope>NUCLEOTIDE SEQUENCE</scope>
    <source>
        <strain evidence="11">NBRC 102759</strain>
    </source>
</reference>
<evidence type="ECO:0000256" key="2">
    <source>
        <dbReference type="ARBA" id="ARBA00007599"/>
    </source>
</evidence>
<evidence type="ECO:0000256" key="10">
    <source>
        <dbReference type="ARBA" id="ARBA00032441"/>
    </source>
</evidence>
<dbReference type="GO" id="GO:0046872">
    <property type="term" value="F:metal ion binding"/>
    <property type="evidence" value="ECO:0007669"/>
    <property type="project" value="UniProtKB-KW"/>
</dbReference>
<comment type="similarity">
    <text evidence="2">Belongs to the TsaE family.</text>
</comment>
<dbReference type="NCBIfam" id="TIGR00150">
    <property type="entry name" value="T6A_YjeE"/>
    <property type="match status" value="1"/>
</dbReference>
<evidence type="ECO:0000256" key="8">
    <source>
        <dbReference type="ARBA" id="ARBA00022840"/>
    </source>
</evidence>
<dbReference type="GO" id="GO:0005524">
    <property type="term" value="F:ATP binding"/>
    <property type="evidence" value="ECO:0007669"/>
    <property type="project" value="UniProtKB-KW"/>
</dbReference>
<dbReference type="Proteomes" id="UP001061958">
    <property type="component" value="Unassembled WGS sequence"/>
</dbReference>
<comment type="subcellular location">
    <subcellularLocation>
        <location evidence="1">Cytoplasm</location>
    </subcellularLocation>
</comment>
<keyword evidence="7" id="KW-0547">Nucleotide-binding</keyword>
<evidence type="ECO:0000313" key="12">
    <source>
        <dbReference type="Proteomes" id="UP001061958"/>
    </source>
</evidence>
<evidence type="ECO:0000256" key="6">
    <source>
        <dbReference type="ARBA" id="ARBA00022723"/>
    </source>
</evidence>
<accession>A0A9C7PR10</accession>
<keyword evidence="9" id="KW-0460">Magnesium</keyword>
<keyword evidence="12" id="KW-1185">Reference proteome</keyword>
<name>A0A9C7PR10_9RHOD</name>
<dbReference type="EMBL" id="BQMJ01000003">
    <property type="protein sequence ID" value="GJQ08629.1"/>
    <property type="molecule type" value="Genomic_DNA"/>
</dbReference>
<protein>
    <recommendedName>
        <fullName evidence="3">tRNA threonylcarbamoyladenosine biosynthesis protein TsaE</fullName>
    </recommendedName>
    <alternativeName>
        <fullName evidence="10">t(6)A37 threonylcarbamoyladenosine biosynthesis protein TsaE</fullName>
    </alternativeName>
</protein>
<reference evidence="11" key="2">
    <citation type="submission" date="2022-01" db="EMBL/GenBank/DDBJ databases">
        <authorList>
            <person name="Hirooka S."/>
            <person name="Miyagishima S.Y."/>
        </authorList>
    </citation>
    <scope>NUCLEOTIDE SEQUENCE</scope>
    <source>
        <strain evidence="11">NBRC 102759</strain>
    </source>
</reference>
<comment type="caution">
    <text evidence="11">The sequence shown here is derived from an EMBL/GenBank/DDBJ whole genome shotgun (WGS) entry which is preliminary data.</text>
</comment>
<evidence type="ECO:0000256" key="7">
    <source>
        <dbReference type="ARBA" id="ARBA00022741"/>
    </source>
</evidence>
<organism evidence="11 12">
    <name type="scientific">Galdieria partita</name>
    <dbReference type="NCBI Taxonomy" id="83374"/>
    <lineage>
        <taxon>Eukaryota</taxon>
        <taxon>Rhodophyta</taxon>
        <taxon>Bangiophyceae</taxon>
        <taxon>Galdieriales</taxon>
        <taxon>Galdieriaceae</taxon>
        <taxon>Galdieria</taxon>
    </lineage>
</organism>
<dbReference type="GO" id="GO:0002949">
    <property type="term" value="P:tRNA threonylcarbamoyladenosine modification"/>
    <property type="evidence" value="ECO:0007669"/>
    <property type="project" value="InterPro"/>
</dbReference>
<dbReference type="PANTHER" id="PTHR33540">
    <property type="entry name" value="TRNA THREONYLCARBAMOYLADENOSINE BIOSYNTHESIS PROTEIN TSAE"/>
    <property type="match status" value="1"/>
</dbReference>
<keyword evidence="6" id="KW-0479">Metal-binding</keyword>
<evidence type="ECO:0000256" key="4">
    <source>
        <dbReference type="ARBA" id="ARBA00022490"/>
    </source>
</evidence>
<keyword evidence="8" id="KW-0067">ATP-binding</keyword>
<dbReference type="SUPFAM" id="SSF52540">
    <property type="entry name" value="P-loop containing nucleoside triphosphate hydrolases"/>
    <property type="match status" value="1"/>
</dbReference>
<evidence type="ECO:0000256" key="1">
    <source>
        <dbReference type="ARBA" id="ARBA00004496"/>
    </source>
</evidence>
<dbReference type="InterPro" id="IPR027417">
    <property type="entry name" value="P-loop_NTPase"/>
</dbReference>
<dbReference type="GO" id="GO:0005737">
    <property type="term" value="C:cytoplasm"/>
    <property type="evidence" value="ECO:0007669"/>
    <property type="project" value="UniProtKB-SubCell"/>
</dbReference>
<sequence>MKDIKSHRSCFLGEHCTTKLVTCSLRALQRREIEPVSKRRVKATVFRISPRRTVHTAVNYMTCCNSFSSNVVSKEIMLRAENETEQLASIVSANVNFGDIILLYGDFGSGKTTFARAFIRKILCDPSLIVPSPSYLLMNEYKVTREIQGEIKKFYVYHLDLWRIESSENLPPIDLQNILHRGACLIEWPAAIEKLLPYEKLVLRFSFFDGKRKVELSMFGPKWQCLQDHISNF</sequence>
<dbReference type="Gene3D" id="3.40.50.300">
    <property type="entry name" value="P-loop containing nucleotide triphosphate hydrolases"/>
    <property type="match status" value="1"/>
</dbReference>
<dbReference type="OrthoDB" id="2878at2759"/>
<proteinExistence type="inferred from homology"/>
<evidence type="ECO:0000256" key="3">
    <source>
        <dbReference type="ARBA" id="ARBA00019010"/>
    </source>
</evidence>
<dbReference type="Pfam" id="PF02367">
    <property type="entry name" value="TsaE"/>
    <property type="match status" value="1"/>
</dbReference>
<keyword evidence="5" id="KW-0819">tRNA processing</keyword>
<evidence type="ECO:0000256" key="9">
    <source>
        <dbReference type="ARBA" id="ARBA00022842"/>
    </source>
</evidence>
<keyword evidence="4" id="KW-0963">Cytoplasm</keyword>
<dbReference type="PANTHER" id="PTHR33540:SF2">
    <property type="entry name" value="TRNA THREONYLCARBAMOYLADENOSINE BIOSYNTHESIS PROTEIN TSAE"/>
    <property type="match status" value="1"/>
</dbReference>
<dbReference type="InterPro" id="IPR003442">
    <property type="entry name" value="T6A_TsaE"/>
</dbReference>
<gene>
    <name evidence="11" type="ORF">GpartN1_g420.t1</name>
</gene>